<gene>
    <name evidence="2" type="ORF">LCGC14_1998780</name>
</gene>
<comment type="caution">
    <text evidence="2">The sequence shown here is derived from an EMBL/GenBank/DDBJ whole genome shotgun (WGS) entry which is preliminary data.</text>
</comment>
<evidence type="ECO:0000256" key="1">
    <source>
        <dbReference type="SAM" id="MobiDB-lite"/>
    </source>
</evidence>
<name>A0A0F9HHA2_9ZZZZ</name>
<dbReference type="EMBL" id="LAZR01022679">
    <property type="protein sequence ID" value="KKL81040.1"/>
    <property type="molecule type" value="Genomic_DNA"/>
</dbReference>
<feature type="region of interest" description="Disordered" evidence="1">
    <location>
        <begin position="1"/>
        <end position="28"/>
    </location>
</feature>
<dbReference type="AlphaFoldDB" id="A0A0F9HHA2"/>
<evidence type="ECO:0000313" key="2">
    <source>
        <dbReference type="EMBL" id="KKL81040.1"/>
    </source>
</evidence>
<proteinExistence type="predicted"/>
<organism evidence="2">
    <name type="scientific">marine sediment metagenome</name>
    <dbReference type="NCBI Taxonomy" id="412755"/>
    <lineage>
        <taxon>unclassified sequences</taxon>
        <taxon>metagenomes</taxon>
        <taxon>ecological metagenomes</taxon>
    </lineage>
</organism>
<accession>A0A0F9HHA2</accession>
<reference evidence="2" key="1">
    <citation type="journal article" date="2015" name="Nature">
        <title>Complex archaea that bridge the gap between prokaryotes and eukaryotes.</title>
        <authorList>
            <person name="Spang A."/>
            <person name="Saw J.H."/>
            <person name="Jorgensen S.L."/>
            <person name="Zaremba-Niedzwiedzka K."/>
            <person name="Martijn J."/>
            <person name="Lind A.E."/>
            <person name="van Eijk R."/>
            <person name="Schleper C."/>
            <person name="Guy L."/>
            <person name="Ettema T.J."/>
        </authorList>
    </citation>
    <scope>NUCLEOTIDE SEQUENCE</scope>
</reference>
<protein>
    <submittedName>
        <fullName evidence="2">Uncharacterized protein</fullName>
    </submittedName>
</protein>
<sequence length="59" mass="6621">METQAKCPACGAPVEEWSEPSEDAEGNPSEVKLIQYRPIEWENMMEKLNRIKNLQTGGG</sequence>
<feature type="compositionally biased region" description="Acidic residues" evidence="1">
    <location>
        <begin position="16"/>
        <end position="25"/>
    </location>
</feature>
<feature type="non-terminal residue" evidence="2">
    <location>
        <position position="59"/>
    </location>
</feature>